<keyword evidence="4 7" id="KW-0812">Transmembrane</keyword>
<gene>
    <name evidence="8" type="ORF">SAMN02746089_01965</name>
</gene>
<evidence type="ECO:0000256" key="5">
    <source>
        <dbReference type="ARBA" id="ARBA00022989"/>
    </source>
</evidence>
<dbReference type="STRING" id="1121256.SAMN02746089_01965"/>
<dbReference type="OrthoDB" id="5395048at2"/>
<dbReference type="NCBIfam" id="NF008873">
    <property type="entry name" value="PRK11909.1"/>
    <property type="match status" value="1"/>
</dbReference>
<dbReference type="GO" id="GO:0000041">
    <property type="term" value="P:transition metal ion transport"/>
    <property type="evidence" value="ECO:0007669"/>
    <property type="project" value="InterPro"/>
</dbReference>
<dbReference type="GO" id="GO:0005886">
    <property type="term" value="C:plasma membrane"/>
    <property type="evidence" value="ECO:0007669"/>
    <property type="project" value="UniProtKB-SubCell"/>
</dbReference>
<evidence type="ECO:0000256" key="2">
    <source>
        <dbReference type="ARBA" id="ARBA00022448"/>
    </source>
</evidence>
<keyword evidence="6 7" id="KW-0472">Membrane</keyword>
<feature type="transmembrane region" description="Helical" evidence="7">
    <location>
        <begin position="40"/>
        <end position="60"/>
    </location>
</feature>
<name>A0A1M5BVS9_9THEO</name>
<dbReference type="Proteomes" id="UP000184088">
    <property type="component" value="Unassembled WGS sequence"/>
</dbReference>
<organism evidence="8 9">
    <name type="scientific">Caldanaerobius fijiensis DSM 17918</name>
    <dbReference type="NCBI Taxonomy" id="1121256"/>
    <lineage>
        <taxon>Bacteria</taxon>
        <taxon>Bacillati</taxon>
        <taxon>Bacillota</taxon>
        <taxon>Clostridia</taxon>
        <taxon>Thermoanaerobacterales</taxon>
        <taxon>Thermoanaerobacteraceae</taxon>
        <taxon>Caldanaerobius</taxon>
    </lineage>
</organism>
<accession>A0A1M5BVS9</accession>
<comment type="subcellular location">
    <subcellularLocation>
        <location evidence="1">Cell membrane</location>
        <topology evidence="1">Multi-pass membrane protein</topology>
    </subcellularLocation>
</comment>
<evidence type="ECO:0000256" key="4">
    <source>
        <dbReference type="ARBA" id="ARBA00022692"/>
    </source>
</evidence>
<keyword evidence="2" id="KW-0813">Transport</keyword>
<dbReference type="InterPro" id="IPR002751">
    <property type="entry name" value="CbiM/NikMN"/>
</dbReference>
<keyword evidence="9" id="KW-1185">Reference proteome</keyword>
<proteinExistence type="predicted"/>
<evidence type="ECO:0000256" key="3">
    <source>
        <dbReference type="ARBA" id="ARBA00022475"/>
    </source>
</evidence>
<dbReference type="Pfam" id="PF01891">
    <property type="entry name" value="CbiM"/>
    <property type="match status" value="1"/>
</dbReference>
<protein>
    <submittedName>
        <fullName evidence="8">Cobalt/nickel transport system permease protein</fullName>
    </submittedName>
</protein>
<feature type="transmembrane region" description="Helical" evidence="7">
    <location>
        <begin position="103"/>
        <end position="125"/>
    </location>
</feature>
<keyword evidence="5 7" id="KW-1133">Transmembrane helix</keyword>
<sequence length="230" mass="24397">MHIPDGYLSPQTCAVMGTAMIPVWAKATKKVRETFDQKDVPMMAIGSAFAFTIMMFNVPIPDGTTAHAVGATLLAIVMGPWAASIALTIALVIQALIFGDGGILAIGANSFNIAFIAPFVGYAVYRMVLKVKGNNIIASAIGAYVSINAAALATAVELGIQPLLFHTANGAPLYFPYGLKLSVPAIMFAHLTVAGFVEAAVTGLVVFYLKRVGEENILYRFSNRLRGVEK</sequence>
<dbReference type="PANTHER" id="PTHR34229">
    <property type="entry name" value="METAL TRANSPORT PROTEIN HI_1621-RELATED"/>
    <property type="match status" value="1"/>
</dbReference>
<feature type="transmembrane region" description="Helical" evidence="7">
    <location>
        <begin position="72"/>
        <end position="97"/>
    </location>
</feature>
<dbReference type="AlphaFoldDB" id="A0A1M5BVS9"/>
<keyword evidence="3" id="KW-1003">Cell membrane</keyword>
<reference evidence="8 9" key="1">
    <citation type="submission" date="2016-11" db="EMBL/GenBank/DDBJ databases">
        <authorList>
            <person name="Jaros S."/>
            <person name="Januszkiewicz K."/>
            <person name="Wedrychowicz H."/>
        </authorList>
    </citation>
    <scope>NUCLEOTIDE SEQUENCE [LARGE SCALE GENOMIC DNA]</scope>
    <source>
        <strain evidence="8 9">DSM 17918</strain>
    </source>
</reference>
<dbReference type="PANTHER" id="PTHR34229:SF1">
    <property type="entry name" value="METAL TRANSPORT PROTEIN HI_1621-RELATED"/>
    <property type="match status" value="1"/>
</dbReference>
<dbReference type="Gene3D" id="1.10.1760.20">
    <property type="match status" value="1"/>
</dbReference>
<evidence type="ECO:0000256" key="1">
    <source>
        <dbReference type="ARBA" id="ARBA00004651"/>
    </source>
</evidence>
<evidence type="ECO:0000256" key="7">
    <source>
        <dbReference type="SAM" id="Phobius"/>
    </source>
</evidence>
<dbReference type="RefSeq" id="WP_073344715.1">
    <property type="nucleotide sequence ID" value="NZ_FQVH01000024.1"/>
</dbReference>
<feature type="transmembrane region" description="Helical" evidence="7">
    <location>
        <begin position="185"/>
        <end position="209"/>
    </location>
</feature>
<feature type="transmembrane region" description="Helical" evidence="7">
    <location>
        <begin position="137"/>
        <end position="165"/>
    </location>
</feature>
<dbReference type="EMBL" id="FQVH01000024">
    <property type="protein sequence ID" value="SHF46565.1"/>
    <property type="molecule type" value="Genomic_DNA"/>
</dbReference>
<evidence type="ECO:0000256" key="6">
    <source>
        <dbReference type="ARBA" id="ARBA00023136"/>
    </source>
</evidence>
<evidence type="ECO:0000313" key="9">
    <source>
        <dbReference type="Proteomes" id="UP000184088"/>
    </source>
</evidence>
<evidence type="ECO:0000313" key="8">
    <source>
        <dbReference type="EMBL" id="SHF46565.1"/>
    </source>
</evidence>